<dbReference type="GO" id="GO:0005634">
    <property type="term" value="C:nucleus"/>
    <property type="evidence" value="ECO:0007669"/>
    <property type="project" value="UniProtKB-SubCell"/>
</dbReference>
<keyword evidence="8" id="KW-0539">Nucleus</keyword>
<evidence type="ECO:0000313" key="11">
    <source>
        <dbReference type="EMBL" id="CAL1274912.1"/>
    </source>
</evidence>
<dbReference type="EMBL" id="CAXIEN010000081">
    <property type="protein sequence ID" value="CAL1274912.1"/>
    <property type="molecule type" value="Genomic_DNA"/>
</dbReference>
<dbReference type="Gene3D" id="3.30.160.60">
    <property type="entry name" value="Classic Zinc Finger"/>
    <property type="match status" value="2"/>
</dbReference>
<dbReference type="PANTHER" id="PTHR24408:SF58">
    <property type="entry name" value="TRANSCRIPTION FACTOR (TFIIIA), PUTATIVE (AFU_ORTHOLOGUE AFUA_1G05150)-RELATED"/>
    <property type="match status" value="1"/>
</dbReference>
<dbReference type="AlphaFoldDB" id="A0AAV1ZSZ4"/>
<evidence type="ECO:0000259" key="10">
    <source>
        <dbReference type="PROSITE" id="PS50157"/>
    </source>
</evidence>
<evidence type="ECO:0000256" key="5">
    <source>
        <dbReference type="ARBA" id="ARBA00022833"/>
    </source>
</evidence>
<evidence type="ECO:0000256" key="2">
    <source>
        <dbReference type="ARBA" id="ARBA00022723"/>
    </source>
</evidence>
<dbReference type="GO" id="GO:0008270">
    <property type="term" value="F:zinc ion binding"/>
    <property type="evidence" value="ECO:0007669"/>
    <property type="project" value="UniProtKB-KW"/>
</dbReference>
<dbReference type="InterPro" id="IPR013087">
    <property type="entry name" value="Znf_C2H2_type"/>
</dbReference>
<organism evidence="11 12">
    <name type="scientific">Larinioides sclopetarius</name>
    <dbReference type="NCBI Taxonomy" id="280406"/>
    <lineage>
        <taxon>Eukaryota</taxon>
        <taxon>Metazoa</taxon>
        <taxon>Ecdysozoa</taxon>
        <taxon>Arthropoda</taxon>
        <taxon>Chelicerata</taxon>
        <taxon>Arachnida</taxon>
        <taxon>Araneae</taxon>
        <taxon>Araneomorphae</taxon>
        <taxon>Entelegynae</taxon>
        <taxon>Araneoidea</taxon>
        <taxon>Araneidae</taxon>
        <taxon>Larinioides</taxon>
    </lineage>
</organism>
<feature type="domain" description="C2H2-type" evidence="10">
    <location>
        <begin position="44"/>
        <end position="71"/>
    </location>
</feature>
<keyword evidence="2" id="KW-0479">Metal-binding</keyword>
<evidence type="ECO:0000256" key="8">
    <source>
        <dbReference type="ARBA" id="ARBA00023242"/>
    </source>
</evidence>
<accession>A0AAV1ZSZ4</accession>
<keyword evidence="6" id="KW-0805">Transcription regulation</keyword>
<keyword evidence="12" id="KW-1185">Reference proteome</keyword>
<name>A0AAV1ZSZ4_9ARAC</name>
<keyword evidence="5" id="KW-0862">Zinc</keyword>
<feature type="domain" description="C2H2-type" evidence="10">
    <location>
        <begin position="72"/>
        <end position="95"/>
    </location>
</feature>
<dbReference type="PROSITE" id="PS50157">
    <property type="entry name" value="ZINC_FINGER_C2H2_2"/>
    <property type="match status" value="2"/>
</dbReference>
<dbReference type="Pfam" id="PF00096">
    <property type="entry name" value="zf-C2H2"/>
    <property type="match status" value="1"/>
</dbReference>
<sequence length="139" mass="16202">MRMLVYVICKRILFSRIRSAFREIYLSSTKTAATEAKWKSVALHACPHCEYTTYLKCNLTQHLRVHTGERPYVCKVCGKGFTQKHNLRRHLAVAHELMVLLKKSIQVLQKRLHLRNHSLFMLALNVNIRLTSSVTWPSI</sequence>
<dbReference type="PANTHER" id="PTHR24408">
    <property type="entry name" value="ZINC FINGER PROTEIN"/>
    <property type="match status" value="1"/>
</dbReference>
<evidence type="ECO:0000256" key="9">
    <source>
        <dbReference type="PROSITE-ProRule" id="PRU00042"/>
    </source>
</evidence>
<keyword evidence="4 9" id="KW-0863">Zinc-finger</keyword>
<evidence type="ECO:0000256" key="4">
    <source>
        <dbReference type="ARBA" id="ARBA00022771"/>
    </source>
</evidence>
<evidence type="ECO:0000256" key="6">
    <source>
        <dbReference type="ARBA" id="ARBA00023015"/>
    </source>
</evidence>
<gene>
    <name evidence="11" type="ORF">LARSCL_LOCUS7778</name>
</gene>
<comment type="subcellular location">
    <subcellularLocation>
        <location evidence="1">Nucleus</location>
    </subcellularLocation>
</comment>
<dbReference type="SMART" id="SM00355">
    <property type="entry name" value="ZnF_C2H2"/>
    <property type="match status" value="2"/>
</dbReference>
<keyword evidence="3" id="KW-0677">Repeat</keyword>
<reference evidence="11 12" key="1">
    <citation type="submission" date="2024-04" db="EMBL/GenBank/DDBJ databases">
        <authorList>
            <person name="Rising A."/>
            <person name="Reimegard J."/>
            <person name="Sonavane S."/>
            <person name="Akerstrom W."/>
            <person name="Nylinder S."/>
            <person name="Hedman E."/>
            <person name="Kallberg Y."/>
        </authorList>
    </citation>
    <scope>NUCLEOTIDE SEQUENCE [LARGE SCALE GENOMIC DNA]</scope>
</reference>
<dbReference type="GO" id="GO:0000981">
    <property type="term" value="F:DNA-binding transcription factor activity, RNA polymerase II-specific"/>
    <property type="evidence" value="ECO:0007669"/>
    <property type="project" value="TreeGrafter"/>
</dbReference>
<comment type="caution">
    <text evidence="11">The sequence shown here is derived from an EMBL/GenBank/DDBJ whole genome shotgun (WGS) entry which is preliminary data.</text>
</comment>
<evidence type="ECO:0000256" key="7">
    <source>
        <dbReference type="ARBA" id="ARBA00023163"/>
    </source>
</evidence>
<dbReference type="GO" id="GO:0043565">
    <property type="term" value="F:sequence-specific DNA binding"/>
    <property type="evidence" value="ECO:0007669"/>
    <property type="project" value="TreeGrafter"/>
</dbReference>
<dbReference type="FunFam" id="3.30.160.60:FF:001289">
    <property type="entry name" value="Zinc finger protein 574"/>
    <property type="match status" value="1"/>
</dbReference>
<proteinExistence type="predicted"/>
<dbReference type="InterPro" id="IPR036236">
    <property type="entry name" value="Znf_C2H2_sf"/>
</dbReference>
<keyword evidence="7" id="KW-0804">Transcription</keyword>
<evidence type="ECO:0000256" key="3">
    <source>
        <dbReference type="ARBA" id="ARBA00022737"/>
    </source>
</evidence>
<evidence type="ECO:0000313" key="12">
    <source>
        <dbReference type="Proteomes" id="UP001497382"/>
    </source>
</evidence>
<dbReference type="PROSITE" id="PS00028">
    <property type="entry name" value="ZINC_FINGER_C2H2_1"/>
    <property type="match status" value="1"/>
</dbReference>
<dbReference type="Proteomes" id="UP001497382">
    <property type="component" value="Unassembled WGS sequence"/>
</dbReference>
<evidence type="ECO:0000256" key="1">
    <source>
        <dbReference type="ARBA" id="ARBA00004123"/>
    </source>
</evidence>
<protein>
    <recommendedName>
        <fullName evidence="10">C2H2-type domain-containing protein</fullName>
    </recommendedName>
</protein>
<dbReference type="SUPFAM" id="SSF57667">
    <property type="entry name" value="beta-beta-alpha zinc fingers"/>
    <property type="match status" value="1"/>
</dbReference>